<feature type="region of interest" description="Disordered" evidence="1">
    <location>
        <begin position="1"/>
        <end position="65"/>
    </location>
</feature>
<evidence type="ECO:0000256" key="1">
    <source>
        <dbReference type="SAM" id="MobiDB-lite"/>
    </source>
</evidence>
<organism evidence="2 3">
    <name type="scientific">Meristemomyces frigidus</name>
    <dbReference type="NCBI Taxonomy" id="1508187"/>
    <lineage>
        <taxon>Eukaryota</taxon>
        <taxon>Fungi</taxon>
        <taxon>Dikarya</taxon>
        <taxon>Ascomycota</taxon>
        <taxon>Pezizomycotina</taxon>
        <taxon>Dothideomycetes</taxon>
        <taxon>Dothideomycetidae</taxon>
        <taxon>Mycosphaerellales</taxon>
        <taxon>Teratosphaeriaceae</taxon>
        <taxon>Meristemomyces</taxon>
    </lineage>
</organism>
<name>A0AAN7T817_9PEZI</name>
<evidence type="ECO:0000313" key="2">
    <source>
        <dbReference type="EMBL" id="KAK5107182.1"/>
    </source>
</evidence>
<accession>A0AAN7T817</accession>
<proteinExistence type="predicted"/>
<comment type="caution">
    <text evidence="2">The sequence shown here is derived from an EMBL/GenBank/DDBJ whole genome shotgun (WGS) entry which is preliminary data.</text>
</comment>
<dbReference type="EMBL" id="JAVRRL010000135">
    <property type="protein sequence ID" value="KAK5107182.1"/>
    <property type="molecule type" value="Genomic_DNA"/>
</dbReference>
<feature type="compositionally biased region" description="Basic and acidic residues" evidence="1">
    <location>
        <begin position="1"/>
        <end position="11"/>
    </location>
</feature>
<dbReference type="Proteomes" id="UP001310890">
    <property type="component" value="Unassembled WGS sequence"/>
</dbReference>
<sequence length="130" mass="15369">MTQTQPRKEEHYEEEEPINGPVVIYNEESLETIPDSEDEHEPTPESSDDEYSEYEGPHDNEILNFAVDGPEPVRRMVLTIVRTYSEIFPTIQGKRRLNRHEFDNLLKTLGRDFWTYRQAEPTKPITAYRK</sequence>
<protein>
    <submittedName>
        <fullName evidence="2">Uncharacterized protein</fullName>
    </submittedName>
</protein>
<dbReference type="AlphaFoldDB" id="A0AAN7T817"/>
<evidence type="ECO:0000313" key="3">
    <source>
        <dbReference type="Proteomes" id="UP001310890"/>
    </source>
</evidence>
<feature type="compositionally biased region" description="Acidic residues" evidence="1">
    <location>
        <begin position="28"/>
        <end position="53"/>
    </location>
</feature>
<gene>
    <name evidence="2" type="ORF">LTR62_001654</name>
</gene>
<reference evidence="2" key="1">
    <citation type="submission" date="2023-08" db="EMBL/GenBank/DDBJ databases">
        <title>Black Yeasts Isolated from many extreme environments.</title>
        <authorList>
            <person name="Coleine C."/>
            <person name="Stajich J.E."/>
            <person name="Selbmann L."/>
        </authorList>
    </citation>
    <scope>NUCLEOTIDE SEQUENCE</scope>
    <source>
        <strain evidence="2">CCFEE 5401</strain>
    </source>
</reference>